<evidence type="ECO:0000256" key="7">
    <source>
        <dbReference type="ARBA" id="ARBA00022795"/>
    </source>
</evidence>
<dbReference type="EMBL" id="CP000302">
    <property type="protein sequence ID" value="ABE54612.1"/>
    <property type="molecule type" value="Genomic_DNA"/>
</dbReference>
<dbReference type="NCBIfam" id="NF004267">
    <property type="entry name" value="PRK05687.1-3"/>
    <property type="match status" value="1"/>
</dbReference>
<keyword evidence="7" id="KW-1005">Bacterial flagellum biogenesis</keyword>
<keyword evidence="5" id="KW-0813">Transport</keyword>
<dbReference type="InterPro" id="IPR000563">
    <property type="entry name" value="Flag_FliH"/>
</dbReference>
<keyword evidence="8" id="KW-0653">Protein transport</keyword>
<keyword evidence="12" id="KW-0969">Cilium</keyword>
<dbReference type="PANTHER" id="PTHR34982">
    <property type="entry name" value="YOP PROTEINS TRANSLOCATION PROTEIN L"/>
    <property type="match status" value="1"/>
</dbReference>
<evidence type="ECO:0000256" key="3">
    <source>
        <dbReference type="ARBA" id="ARBA00006602"/>
    </source>
</evidence>
<feature type="compositionally biased region" description="Basic and acidic residues" evidence="10">
    <location>
        <begin position="332"/>
        <end position="342"/>
    </location>
</feature>
<dbReference type="NCBIfam" id="NF004270">
    <property type="entry name" value="PRK05687.2-1"/>
    <property type="match status" value="1"/>
</dbReference>
<dbReference type="KEGG" id="sdn:Sden_1326"/>
<dbReference type="PANTHER" id="PTHR34982:SF1">
    <property type="entry name" value="FLAGELLAR ASSEMBLY PROTEIN FLIH"/>
    <property type="match status" value="1"/>
</dbReference>
<evidence type="ECO:0000256" key="5">
    <source>
        <dbReference type="ARBA" id="ARBA00022448"/>
    </source>
</evidence>
<dbReference type="Proteomes" id="UP000001982">
    <property type="component" value="Chromosome"/>
</dbReference>
<comment type="similarity">
    <text evidence="3">Belongs to the FliH family.</text>
</comment>
<dbReference type="AlphaFoldDB" id="Q12PL4"/>
<sequence>MTESKLNRFKHVHSVDDELEFSHWHLPDMTDDQPQGPSNMFGKKPAPHIAEETIEEEPKPMTMAQLEEMRAVAEKDGFDQGKEEGYQTGLEQGRLEGLEQGHKEGLEQGEQQGFEAGKAEADALVMRFSSIVEQFEKPLTVLDQEIELELLNLVLALSKAVIINEVKTHPEHILAVLRQGINALPIKEQQIKIRVNQEDAELISQFYSQEQLDKNRWQLDVDPVLSTGDCIIDSVRSSVDLSVEERMSQILEDLKQKSLGIEANILSNKGDDKGYTTEIVDDTLPSAAKEAGESVQGLESAAPQVQDTPVPEMAEVIEEVDTANTSEVDSSEALKNHLDQGRTPELATNPQQESPVDDDVVKENKDAQPSTSTPE</sequence>
<evidence type="ECO:0000256" key="6">
    <source>
        <dbReference type="ARBA" id="ARBA00022490"/>
    </source>
</evidence>
<dbReference type="RefSeq" id="WP_011495771.1">
    <property type="nucleotide sequence ID" value="NC_007954.1"/>
</dbReference>
<keyword evidence="12" id="KW-0966">Cell projection</keyword>
<reference evidence="12 13" key="1">
    <citation type="submission" date="2006-03" db="EMBL/GenBank/DDBJ databases">
        <title>Complete sequence of Shewanella denitrificans OS217.</title>
        <authorList>
            <consortium name="US DOE Joint Genome Institute"/>
            <person name="Copeland A."/>
            <person name="Lucas S."/>
            <person name="Lapidus A."/>
            <person name="Barry K."/>
            <person name="Detter J.C."/>
            <person name="Glavina del Rio T."/>
            <person name="Hammon N."/>
            <person name="Israni S."/>
            <person name="Dalin E."/>
            <person name="Tice H."/>
            <person name="Pitluck S."/>
            <person name="Brettin T."/>
            <person name="Bruce D."/>
            <person name="Han C."/>
            <person name="Tapia R."/>
            <person name="Gilna P."/>
            <person name="Kiss H."/>
            <person name="Schmutz J."/>
            <person name="Larimer F."/>
            <person name="Land M."/>
            <person name="Hauser L."/>
            <person name="Kyrpides N."/>
            <person name="Lykidis A."/>
            <person name="Richardson P."/>
        </authorList>
    </citation>
    <scope>NUCLEOTIDE SEQUENCE [LARGE SCALE GENOMIC DNA]</scope>
    <source>
        <strain evidence="13">OS217 / ATCC BAA-1090 / DSM 15013</strain>
    </source>
</reference>
<dbReference type="OrthoDB" id="8480773at2"/>
<feature type="domain" description="Flagellar assembly protein FliH/Type III secretion system HrpE" evidence="11">
    <location>
        <begin position="125"/>
        <end position="249"/>
    </location>
</feature>
<evidence type="ECO:0000259" key="11">
    <source>
        <dbReference type="Pfam" id="PF02108"/>
    </source>
</evidence>
<dbReference type="GO" id="GO:0015031">
    <property type="term" value="P:protein transport"/>
    <property type="evidence" value="ECO:0007669"/>
    <property type="project" value="UniProtKB-KW"/>
</dbReference>
<dbReference type="STRING" id="318161.Sden_1326"/>
<comment type="subcellular location">
    <subcellularLocation>
        <location evidence="2">Cytoplasm</location>
    </subcellularLocation>
</comment>
<dbReference type="GO" id="GO:0009288">
    <property type="term" value="C:bacterial-type flagellum"/>
    <property type="evidence" value="ECO:0007669"/>
    <property type="project" value="InterPro"/>
</dbReference>
<dbReference type="GO" id="GO:0005829">
    <property type="term" value="C:cytosol"/>
    <property type="evidence" value="ECO:0007669"/>
    <property type="project" value="TreeGrafter"/>
</dbReference>
<dbReference type="GO" id="GO:0071973">
    <property type="term" value="P:bacterial-type flagellum-dependent cell motility"/>
    <property type="evidence" value="ECO:0007669"/>
    <property type="project" value="InterPro"/>
</dbReference>
<gene>
    <name evidence="12" type="ordered locus">Sden_1326</name>
</gene>
<feature type="region of interest" description="Disordered" evidence="10">
    <location>
        <begin position="322"/>
        <end position="375"/>
    </location>
</feature>
<keyword evidence="12" id="KW-0282">Flagellum</keyword>
<dbReference type="eggNOG" id="COG1317">
    <property type="taxonomic scope" value="Bacteria"/>
</dbReference>
<evidence type="ECO:0000256" key="2">
    <source>
        <dbReference type="ARBA" id="ARBA00004496"/>
    </source>
</evidence>
<dbReference type="GO" id="GO:0003774">
    <property type="term" value="F:cytoskeletal motor activity"/>
    <property type="evidence" value="ECO:0007669"/>
    <property type="project" value="InterPro"/>
</dbReference>
<dbReference type="PRINTS" id="PR01003">
    <property type="entry name" value="FLGFLIH"/>
</dbReference>
<protein>
    <recommendedName>
        <fullName evidence="4">Flagellar assembly protein FliH</fullName>
    </recommendedName>
</protein>
<proteinExistence type="inferred from homology"/>
<keyword evidence="9" id="KW-1006">Bacterial flagellum protein export</keyword>
<evidence type="ECO:0000256" key="8">
    <source>
        <dbReference type="ARBA" id="ARBA00022927"/>
    </source>
</evidence>
<dbReference type="InterPro" id="IPR018035">
    <property type="entry name" value="Flagellar_FliH/T3SS_HrpE"/>
</dbReference>
<dbReference type="InterPro" id="IPR051472">
    <property type="entry name" value="T3SS_Stator/FliH"/>
</dbReference>
<dbReference type="Pfam" id="PF02108">
    <property type="entry name" value="FliH"/>
    <property type="match status" value="1"/>
</dbReference>
<evidence type="ECO:0000256" key="4">
    <source>
        <dbReference type="ARBA" id="ARBA00016507"/>
    </source>
</evidence>
<evidence type="ECO:0000313" key="12">
    <source>
        <dbReference type="EMBL" id="ABE54612.1"/>
    </source>
</evidence>
<organism evidence="12 13">
    <name type="scientific">Shewanella denitrificans (strain OS217 / ATCC BAA-1090 / DSM 15013)</name>
    <dbReference type="NCBI Taxonomy" id="318161"/>
    <lineage>
        <taxon>Bacteria</taxon>
        <taxon>Pseudomonadati</taxon>
        <taxon>Pseudomonadota</taxon>
        <taxon>Gammaproteobacteria</taxon>
        <taxon>Alteromonadales</taxon>
        <taxon>Shewanellaceae</taxon>
        <taxon>Shewanella</taxon>
    </lineage>
</organism>
<comment type="function">
    <text evidence="1">Needed for flagellar regrowth and assembly.</text>
</comment>
<accession>Q12PL4</accession>
<evidence type="ECO:0000256" key="10">
    <source>
        <dbReference type="SAM" id="MobiDB-lite"/>
    </source>
</evidence>
<dbReference type="GO" id="GO:0044781">
    <property type="term" value="P:bacterial-type flagellum organization"/>
    <property type="evidence" value="ECO:0007669"/>
    <property type="project" value="UniProtKB-KW"/>
</dbReference>
<name>Q12PL4_SHEDO</name>
<keyword evidence="13" id="KW-1185">Reference proteome</keyword>
<dbReference type="HOGENOM" id="CLU_062625_0_0_6"/>
<evidence type="ECO:0000256" key="9">
    <source>
        <dbReference type="ARBA" id="ARBA00023225"/>
    </source>
</evidence>
<keyword evidence="6" id="KW-0963">Cytoplasm</keyword>
<evidence type="ECO:0000256" key="1">
    <source>
        <dbReference type="ARBA" id="ARBA00003041"/>
    </source>
</evidence>
<evidence type="ECO:0000313" key="13">
    <source>
        <dbReference type="Proteomes" id="UP000001982"/>
    </source>
</evidence>